<accession>F5R9L0</accession>
<evidence type="ECO:0000313" key="3">
    <source>
        <dbReference type="Proteomes" id="UP000005019"/>
    </source>
</evidence>
<dbReference type="Proteomes" id="UP000005019">
    <property type="component" value="Unassembled WGS sequence"/>
</dbReference>
<reference evidence="2 3" key="1">
    <citation type="journal article" date="2011" name="J. Bacteriol.">
        <title>Genome sequence of Methyloversatilis universalis FAM5T, a methylotrophic representative of the order Rhodocyclales.</title>
        <authorList>
            <person name="Kittichotirat W."/>
            <person name="Good N.M."/>
            <person name="Hall R."/>
            <person name="Bringel F."/>
            <person name="Lajus A."/>
            <person name="Medigue C."/>
            <person name="Smalley N.E."/>
            <person name="Beck D."/>
            <person name="Bumgarner R."/>
            <person name="Vuilleumier S."/>
            <person name="Kalyuzhnaya M.G."/>
        </authorList>
    </citation>
    <scope>NUCLEOTIDE SEQUENCE [LARGE SCALE GENOMIC DNA]</scope>
    <source>
        <strain evidence="3">ATCC BAA-1314 / JCM 13912 / FAM5</strain>
    </source>
</reference>
<dbReference type="AlphaFoldDB" id="F5R9L0"/>
<evidence type="ECO:0000313" key="2">
    <source>
        <dbReference type="EMBL" id="EGK73080.1"/>
    </source>
</evidence>
<evidence type="ECO:0000256" key="1">
    <source>
        <dbReference type="SAM" id="SignalP"/>
    </source>
</evidence>
<dbReference type="STRING" id="1000565.METUNv1_00919"/>
<dbReference type="OrthoDB" id="7627797at2"/>
<feature type="chain" id="PRO_5003331326" description="YaiO family outer membrane beta-barrel protein" evidence="1">
    <location>
        <begin position="26"/>
        <end position="226"/>
    </location>
</feature>
<dbReference type="EMBL" id="AFHG01000030">
    <property type="protein sequence ID" value="EGK73080.1"/>
    <property type="molecule type" value="Genomic_DNA"/>
</dbReference>
<gene>
    <name evidence="2" type="ORF">METUNv1_00919</name>
</gene>
<proteinExistence type="predicted"/>
<dbReference type="RefSeq" id="WP_008059268.1">
    <property type="nucleotide sequence ID" value="NZ_AFHG01000030.1"/>
</dbReference>
<organism evidence="2 3">
    <name type="scientific">Methyloversatilis universalis (strain ATCC BAA-1314 / DSM 25237 / JCM 13912 / CCUG 52030 / FAM5)</name>
    <dbReference type="NCBI Taxonomy" id="1000565"/>
    <lineage>
        <taxon>Bacteria</taxon>
        <taxon>Pseudomonadati</taxon>
        <taxon>Pseudomonadota</taxon>
        <taxon>Betaproteobacteria</taxon>
        <taxon>Nitrosomonadales</taxon>
        <taxon>Sterolibacteriaceae</taxon>
        <taxon>Methyloversatilis</taxon>
    </lineage>
</organism>
<comment type="caution">
    <text evidence="2">The sequence shown here is derived from an EMBL/GenBank/DDBJ whole genome shotgun (WGS) entry which is preliminary data.</text>
</comment>
<evidence type="ECO:0008006" key="4">
    <source>
        <dbReference type="Google" id="ProtNLM"/>
    </source>
</evidence>
<keyword evidence="3" id="KW-1185">Reference proteome</keyword>
<keyword evidence="1" id="KW-0732">Signal</keyword>
<sequence>MTPLTGRWRRCALAIAAALPLPASAGFFIPRDVTMFMFSASPDSQMADIAYGVRADLALSVGQSRYRSDDGRLDRRYSTLQANWLIHRDYGSDGITNLYLFGGPLLARSSEFAGSGDDTRAGLHGGFWADHETRRIYGRLSTHSYLAGGRSQTVTTAQGLWAPYAADYEDIATWLGLQLERRSGLTEATQVTPLLRLFQRRWWVDVGVSVNREHRGDAFVNLMLLF</sequence>
<dbReference type="eggNOG" id="ENOG502ZBQB">
    <property type="taxonomic scope" value="Bacteria"/>
</dbReference>
<name>F5R9L0_METUF</name>
<protein>
    <recommendedName>
        <fullName evidence="4">YaiO family outer membrane beta-barrel protein</fullName>
    </recommendedName>
</protein>
<feature type="signal peptide" evidence="1">
    <location>
        <begin position="1"/>
        <end position="25"/>
    </location>
</feature>